<reference evidence="1" key="1">
    <citation type="submission" date="2014-11" db="EMBL/GenBank/DDBJ databases">
        <authorList>
            <person name="Amaro Gonzalez C."/>
        </authorList>
    </citation>
    <scope>NUCLEOTIDE SEQUENCE</scope>
</reference>
<proteinExistence type="predicted"/>
<evidence type="ECO:0000313" key="1">
    <source>
        <dbReference type="EMBL" id="JAH83362.1"/>
    </source>
</evidence>
<accession>A0A0E9VZ53</accession>
<reference evidence="1" key="2">
    <citation type="journal article" date="2015" name="Fish Shellfish Immunol.">
        <title>Early steps in the European eel (Anguilla anguilla)-Vibrio vulnificus interaction in the gills: Role of the RtxA13 toxin.</title>
        <authorList>
            <person name="Callol A."/>
            <person name="Pajuelo D."/>
            <person name="Ebbesson L."/>
            <person name="Teles M."/>
            <person name="MacKenzie S."/>
            <person name="Amaro C."/>
        </authorList>
    </citation>
    <scope>NUCLEOTIDE SEQUENCE</scope>
</reference>
<dbReference type="EMBL" id="GBXM01025215">
    <property type="protein sequence ID" value="JAH83362.1"/>
    <property type="molecule type" value="Transcribed_RNA"/>
</dbReference>
<protein>
    <submittedName>
        <fullName evidence="1">Uncharacterized protein</fullName>
    </submittedName>
</protein>
<name>A0A0E9VZ53_ANGAN</name>
<sequence length="27" mass="3109">MERCRAAVLFFYFTLKIASNSDPSNKV</sequence>
<organism evidence="1">
    <name type="scientific">Anguilla anguilla</name>
    <name type="common">European freshwater eel</name>
    <name type="synonym">Muraena anguilla</name>
    <dbReference type="NCBI Taxonomy" id="7936"/>
    <lineage>
        <taxon>Eukaryota</taxon>
        <taxon>Metazoa</taxon>
        <taxon>Chordata</taxon>
        <taxon>Craniata</taxon>
        <taxon>Vertebrata</taxon>
        <taxon>Euteleostomi</taxon>
        <taxon>Actinopterygii</taxon>
        <taxon>Neopterygii</taxon>
        <taxon>Teleostei</taxon>
        <taxon>Anguilliformes</taxon>
        <taxon>Anguillidae</taxon>
        <taxon>Anguilla</taxon>
    </lineage>
</organism>
<dbReference type="AlphaFoldDB" id="A0A0E9VZ53"/>